<dbReference type="AlphaFoldDB" id="K5W8A6"/>
<sequence>MDFTFTSQSHAVTGEWDAAEETKATFEVTKEYECNPEYFVARACGLDGRPADNFWLSALTSVITFNLQYRTAELVDRFISMVVDGYHCGPVNPLPVEAQMRMDKMQPCIRKKT</sequence>
<dbReference type="Proteomes" id="UP000008370">
    <property type="component" value="Unassembled WGS sequence"/>
</dbReference>
<dbReference type="RefSeq" id="XP_007395550.1">
    <property type="nucleotide sequence ID" value="XM_007395488.1"/>
</dbReference>
<keyword evidence="2" id="KW-1185">Reference proteome</keyword>
<protein>
    <submittedName>
        <fullName evidence="1">Uncharacterized protein</fullName>
    </submittedName>
</protein>
<dbReference type="InParanoid" id="K5W8A6"/>
<proteinExistence type="predicted"/>
<accession>K5W8A6</accession>
<name>K5W8A6_PHACS</name>
<evidence type="ECO:0000313" key="2">
    <source>
        <dbReference type="Proteomes" id="UP000008370"/>
    </source>
</evidence>
<dbReference type="KEGG" id="pco:PHACADRAFT_195239"/>
<evidence type="ECO:0000313" key="1">
    <source>
        <dbReference type="EMBL" id="EKM55214.1"/>
    </source>
</evidence>
<dbReference type="HOGENOM" id="CLU_2134396_0_0_1"/>
<dbReference type="EMBL" id="JH930472">
    <property type="protein sequence ID" value="EKM55214.1"/>
    <property type="molecule type" value="Genomic_DNA"/>
</dbReference>
<gene>
    <name evidence="1" type="ORF">PHACADRAFT_195239</name>
</gene>
<organism evidence="1 2">
    <name type="scientific">Phanerochaete carnosa (strain HHB-10118-sp)</name>
    <name type="common">White-rot fungus</name>
    <name type="synonym">Peniophora carnosa</name>
    <dbReference type="NCBI Taxonomy" id="650164"/>
    <lineage>
        <taxon>Eukaryota</taxon>
        <taxon>Fungi</taxon>
        <taxon>Dikarya</taxon>
        <taxon>Basidiomycota</taxon>
        <taxon>Agaricomycotina</taxon>
        <taxon>Agaricomycetes</taxon>
        <taxon>Polyporales</taxon>
        <taxon>Phanerochaetaceae</taxon>
        <taxon>Phanerochaete</taxon>
    </lineage>
</organism>
<dbReference type="GeneID" id="18911074"/>
<reference evidence="1 2" key="1">
    <citation type="journal article" date="2012" name="BMC Genomics">
        <title>Comparative genomics of the white-rot fungi, Phanerochaete carnosa and P. chrysosporium, to elucidate the genetic basis of the distinct wood types they colonize.</title>
        <authorList>
            <person name="Suzuki H."/>
            <person name="MacDonald J."/>
            <person name="Syed K."/>
            <person name="Salamov A."/>
            <person name="Hori C."/>
            <person name="Aerts A."/>
            <person name="Henrissat B."/>
            <person name="Wiebenga A."/>
            <person name="vanKuyk P.A."/>
            <person name="Barry K."/>
            <person name="Lindquist E."/>
            <person name="LaButti K."/>
            <person name="Lapidus A."/>
            <person name="Lucas S."/>
            <person name="Coutinho P."/>
            <person name="Gong Y."/>
            <person name="Samejima M."/>
            <person name="Mahadevan R."/>
            <person name="Abou-Zaid M."/>
            <person name="de Vries R.P."/>
            <person name="Igarashi K."/>
            <person name="Yadav J.S."/>
            <person name="Grigoriev I.V."/>
            <person name="Master E.R."/>
        </authorList>
    </citation>
    <scope>NUCLEOTIDE SEQUENCE [LARGE SCALE GENOMIC DNA]</scope>
    <source>
        <strain evidence="1 2">HHB-10118-sp</strain>
    </source>
</reference>